<proteinExistence type="predicted"/>
<keyword evidence="1" id="KW-0732">Signal</keyword>
<keyword evidence="3" id="KW-1185">Reference proteome</keyword>
<reference evidence="2" key="1">
    <citation type="submission" date="2022-11" db="EMBL/GenBank/DDBJ databases">
        <authorList>
            <person name="Petersen C."/>
        </authorList>
    </citation>
    <scope>NUCLEOTIDE SEQUENCE</scope>
    <source>
        <strain evidence="2">IBT 26290</strain>
    </source>
</reference>
<dbReference type="GeneID" id="81427169"/>
<gene>
    <name evidence="2" type="ORF">N7482_005868</name>
</gene>
<name>A0A9W9I8U4_9EURO</name>
<reference evidence="2" key="2">
    <citation type="journal article" date="2023" name="IMA Fungus">
        <title>Comparative genomic study of the Penicillium genus elucidates a diverse pangenome and 15 lateral gene transfer events.</title>
        <authorList>
            <person name="Petersen C."/>
            <person name="Sorensen T."/>
            <person name="Nielsen M.R."/>
            <person name="Sondergaard T.E."/>
            <person name="Sorensen J.L."/>
            <person name="Fitzpatrick D.A."/>
            <person name="Frisvad J.C."/>
            <person name="Nielsen K.L."/>
        </authorList>
    </citation>
    <scope>NUCLEOTIDE SEQUENCE</scope>
    <source>
        <strain evidence="2">IBT 26290</strain>
    </source>
</reference>
<accession>A0A9W9I8U4</accession>
<feature type="signal peptide" evidence="1">
    <location>
        <begin position="1"/>
        <end position="19"/>
    </location>
</feature>
<comment type="caution">
    <text evidence="2">The sequence shown here is derived from an EMBL/GenBank/DDBJ whole genome shotgun (WGS) entry which is preliminary data.</text>
</comment>
<sequence>MAFIARATLVATIIAITSATSATGAVISTTAPPKSTTLVKSTTAARITSCSLTSQKAATFLDPLSSPVTIPATIACACNDGWEAGVGSTIGSDGSATYTCQVGTSTTIAVSTGTASQSPVPTQCAAGANPDSSCFNLLDLPDFIMHWWDANKADCGSYDGFADCWYAKMTPYSPSKCDQLNTDPACSQPYWKDFTGFNNVQNFYVTWCIWNTQGFFLDLYNAVGAASGPVSDAIGSIVTTLDPPDDSTSPWEDVFMALSFGLSLYAEGSVFVKAFLRSVPQTSTLLHSLLFPAGDIAGDVTAWADVADELGKFTTSWQKSIGQGLPLVQNNISAFIPLNQNTPLSGDRPSLDSLTDTITQSVAGYVASACLNRLDWAVTRAENLDVHKLQQGGNLLWDTGCENGYDSNGICGPYFFDGTDTYSLVDPNNMATNESSVLEKLIGGTTPFTTGKILFTEGLKCTQTCGKNGGCAPTQDSTDPSVVSCLSTARICTWTWDTYGPFQAGCANLPDTSAVLGRFGVNPCKGRDDGISVPNSYLGGGIMESNAPGTWANEWQAVCNSDY</sequence>
<organism evidence="2 3">
    <name type="scientific">Penicillium canariense</name>
    <dbReference type="NCBI Taxonomy" id="189055"/>
    <lineage>
        <taxon>Eukaryota</taxon>
        <taxon>Fungi</taxon>
        <taxon>Dikarya</taxon>
        <taxon>Ascomycota</taxon>
        <taxon>Pezizomycotina</taxon>
        <taxon>Eurotiomycetes</taxon>
        <taxon>Eurotiomycetidae</taxon>
        <taxon>Eurotiales</taxon>
        <taxon>Aspergillaceae</taxon>
        <taxon>Penicillium</taxon>
    </lineage>
</organism>
<evidence type="ECO:0000256" key="1">
    <source>
        <dbReference type="SAM" id="SignalP"/>
    </source>
</evidence>
<dbReference type="EMBL" id="JAPQKN010000003">
    <property type="protein sequence ID" value="KAJ5167087.1"/>
    <property type="molecule type" value="Genomic_DNA"/>
</dbReference>
<feature type="chain" id="PRO_5040832149" evidence="1">
    <location>
        <begin position="20"/>
        <end position="563"/>
    </location>
</feature>
<evidence type="ECO:0000313" key="2">
    <source>
        <dbReference type="EMBL" id="KAJ5167087.1"/>
    </source>
</evidence>
<dbReference type="Proteomes" id="UP001149163">
    <property type="component" value="Unassembled WGS sequence"/>
</dbReference>
<dbReference type="RefSeq" id="XP_056543548.1">
    <property type="nucleotide sequence ID" value="XM_056687993.1"/>
</dbReference>
<dbReference type="OrthoDB" id="5345753at2759"/>
<evidence type="ECO:0000313" key="3">
    <source>
        <dbReference type="Proteomes" id="UP001149163"/>
    </source>
</evidence>
<protein>
    <submittedName>
        <fullName evidence="2">Uncharacterized protein</fullName>
    </submittedName>
</protein>
<dbReference type="AlphaFoldDB" id="A0A9W9I8U4"/>